<name>A0A6M5YNE4_9BACT</name>
<dbReference type="EMBL" id="CP053452">
    <property type="protein sequence ID" value="QJW94880.1"/>
    <property type="molecule type" value="Genomic_DNA"/>
</dbReference>
<dbReference type="PANTHER" id="PTHR33352">
    <property type="entry name" value="SLR1095 PROTEIN"/>
    <property type="match status" value="1"/>
</dbReference>
<proteinExistence type="predicted"/>
<dbReference type="AlphaFoldDB" id="A0A6M5YNE4"/>
<keyword evidence="2" id="KW-1185">Reference proteome</keyword>
<organism evidence="1 2">
    <name type="scientific">Frigoriglobus tundricola</name>
    <dbReference type="NCBI Taxonomy" id="2774151"/>
    <lineage>
        <taxon>Bacteria</taxon>
        <taxon>Pseudomonadati</taxon>
        <taxon>Planctomycetota</taxon>
        <taxon>Planctomycetia</taxon>
        <taxon>Gemmatales</taxon>
        <taxon>Gemmataceae</taxon>
        <taxon>Frigoriglobus</taxon>
    </lineage>
</organism>
<reference evidence="2" key="1">
    <citation type="submission" date="2020-05" db="EMBL/GenBank/DDBJ databases">
        <title>Frigoriglobus tundricola gen. nov., sp. nov., a psychrotolerant cellulolytic planctomycete of the family Gemmataceae with two divergent copies of 16S rRNA gene.</title>
        <authorList>
            <person name="Kulichevskaya I.S."/>
            <person name="Ivanova A.A."/>
            <person name="Naumoff D.G."/>
            <person name="Beletsky A.V."/>
            <person name="Rijpstra W.I.C."/>
            <person name="Sinninghe Damste J.S."/>
            <person name="Mardanov A.V."/>
            <person name="Ravin N.V."/>
            <person name="Dedysh S.N."/>
        </authorList>
    </citation>
    <scope>NUCLEOTIDE SEQUENCE [LARGE SCALE GENOMIC DNA]</scope>
    <source>
        <strain evidence="2">PL17</strain>
    </source>
</reference>
<evidence type="ECO:0000313" key="1">
    <source>
        <dbReference type="EMBL" id="QJW94880.1"/>
    </source>
</evidence>
<dbReference type="Proteomes" id="UP000503447">
    <property type="component" value="Chromosome"/>
</dbReference>
<dbReference type="KEGG" id="ftj:FTUN_2406"/>
<dbReference type="PANTHER" id="PTHR33352:SF2">
    <property type="entry name" value="SLL0995 PROTEIN"/>
    <property type="match status" value="1"/>
</dbReference>
<dbReference type="RefSeq" id="WP_227254842.1">
    <property type="nucleotide sequence ID" value="NZ_CP053452.2"/>
</dbReference>
<sequence>MSAILTPKPKPAVVHYPDDDGLPMPDNSWQFNWSSRPVARRAGLHGRSNWIMLLYANLDAQYRNDPNVFVAGNPLIYPVEGDNKTRQAPDVYVAFGPRKRELPAVGGGRCLPAGGLRGVVAPQSPPADGRQARLL</sequence>
<gene>
    <name evidence="1" type="ORF">FTUN_2406</name>
</gene>
<accession>A0A6M5YNE4</accession>
<protein>
    <submittedName>
        <fullName evidence="1">Uncharacterized protein</fullName>
    </submittedName>
</protein>
<evidence type="ECO:0000313" key="2">
    <source>
        <dbReference type="Proteomes" id="UP000503447"/>
    </source>
</evidence>